<reference evidence="6 7" key="1">
    <citation type="journal article" date="2010" name="BMC Genomics">
        <title>Genome analysis and comparative genomics of a Giardia intestinalis assemblage E isolate.</title>
        <authorList>
            <person name="Jerlstrom-Hultqvist J."/>
            <person name="Franzen O."/>
            <person name="Ankarklev J."/>
            <person name="Xu F."/>
            <person name="Nohynkova E."/>
            <person name="Andersson J.O."/>
            <person name="Svard S.G."/>
            <person name="Andersson B."/>
        </authorList>
    </citation>
    <scope>NUCLEOTIDE SEQUENCE [LARGE SCALE GENOMIC DNA]</scope>
    <source>
        <strain evidence="6 7">P15</strain>
    </source>
</reference>
<comment type="subcellular location">
    <subcellularLocation>
        <location evidence="1">Nucleus</location>
    </subcellularLocation>
</comment>
<feature type="compositionally biased region" description="Basic and acidic residues" evidence="5">
    <location>
        <begin position="345"/>
        <end position="360"/>
    </location>
</feature>
<protein>
    <recommendedName>
        <fullName evidence="8">Nucleolar protein Nop52</fullName>
    </recommendedName>
</protein>
<sequence length="539" mass="62454">MSSESIPSLDINRLVWELASDKKSIRHTAFDTVYDGLALQTRREPLDYLAMMRLWKGLYYLLWKEDKVDMQFTLCKRISGLIHMLPEPSPKEERAFMKFAGIDDEGSLDDEYEDSDDDTAEYGGQAVLFARCGLETLCREWPSVDYLRQSKVMRLVRDFVYALIERILSNYDESAIEANMLIHTISLVLLSNSRIVQQASPKSLVIHFSDVWTDGIRRGLKQTYESQPFTEKKLSHLLSPWIEYMVNSIDKEVSESIGTNIFGRITDTSYKPPENFAEYLGNIDEDEDEQDISLIELVRSQAKEAERIEKQMQGVSTKCELNVKKIRRPWEKRMRGHVGSYRYAEQDPHARPESTTEKNSDSIGNKVEYRGTRTLSNSEILEKFVAELQEVQTWWRANSEAILESLANADQEPTPKRILRKEEKAFVEAKQYLNRSTYNKYKTELHNVRVSRRGLLVYDPKVHERMLRTEDYAVIKPVLLNQLDPEELEKLFGADSGILDELGVVVDVSRFYAREDMEDTDTIDADRESSNSDEDDCHK</sequence>
<feature type="region of interest" description="Disordered" evidence="5">
    <location>
        <begin position="519"/>
        <end position="539"/>
    </location>
</feature>
<keyword evidence="3" id="KW-0698">rRNA processing</keyword>
<evidence type="ECO:0000256" key="2">
    <source>
        <dbReference type="ARBA" id="ARBA00006374"/>
    </source>
</evidence>
<dbReference type="OrthoDB" id="2019504at2759"/>
<name>E1F312_GIAIA</name>
<evidence type="ECO:0000256" key="3">
    <source>
        <dbReference type="ARBA" id="ARBA00022552"/>
    </source>
</evidence>
<dbReference type="PANTHER" id="PTHR13026">
    <property type="entry name" value="NNP-1 PROTEIN NOVEL NUCLEAR PROTEIN 1 NOP52"/>
    <property type="match status" value="1"/>
</dbReference>
<dbReference type="GO" id="GO:0030688">
    <property type="term" value="C:preribosome, small subunit precursor"/>
    <property type="evidence" value="ECO:0007669"/>
    <property type="project" value="InterPro"/>
</dbReference>
<evidence type="ECO:0000256" key="4">
    <source>
        <dbReference type="ARBA" id="ARBA00023242"/>
    </source>
</evidence>
<dbReference type="EMBL" id="ACVC01000142">
    <property type="protein sequence ID" value="EFO63156.1"/>
    <property type="molecule type" value="Genomic_DNA"/>
</dbReference>
<evidence type="ECO:0000313" key="7">
    <source>
        <dbReference type="Proteomes" id="UP000008974"/>
    </source>
</evidence>
<dbReference type="Proteomes" id="UP000008974">
    <property type="component" value="Unassembled WGS sequence"/>
</dbReference>
<dbReference type="AlphaFoldDB" id="E1F312"/>
<feature type="compositionally biased region" description="Basic and acidic residues" evidence="5">
    <location>
        <begin position="524"/>
        <end position="539"/>
    </location>
</feature>
<evidence type="ECO:0000256" key="5">
    <source>
        <dbReference type="SAM" id="MobiDB-lite"/>
    </source>
</evidence>
<accession>E1F312</accession>
<dbReference type="Pfam" id="PF05997">
    <property type="entry name" value="Nop52"/>
    <property type="match status" value="1"/>
</dbReference>
<dbReference type="InterPro" id="IPR010301">
    <property type="entry name" value="RRP1"/>
</dbReference>
<proteinExistence type="inferred from homology"/>
<dbReference type="PANTHER" id="PTHR13026:SF0">
    <property type="entry name" value="RIBOSOMAL RNA PROCESSING 1B"/>
    <property type="match status" value="1"/>
</dbReference>
<keyword evidence="4" id="KW-0539">Nucleus</keyword>
<evidence type="ECO:0008006" key="8">
    <source>
        <dbReference type="Google" id="ProtNLM"/>
    </source>
</evidence>
<evidence type="ECO:0000256" key="1">
    <source>
        <dbReference type="ARBA" id="ARBA00004123"/>
    </source>
</evidence>
<comment type="similarity">
    <text evidence="2">Belongs to the RRP1 family.</text>
</comment>
<dbReference type="OMA" id="MLRTEDY"/>
<gene>
    <name evidence="6" type="ORF">GLP15_1022</name>
</gene>
<dbReference type="GO" id="GO:0006364">
    <property type="term" value="P:rRNA processing"/>
    <property type="evidence" value="ECO:0007669"/>
    <property type="project" value="UniProtKB-KW"/>
</dbReference>
<evidence type="ECO:0000313" key="6">
    <source>
        <dbReference type="EMBL" id="EFO63156.1"/>
    </source>
</evidence>
<feature type="region of interest" description="Disordered" evidence="5">
    <location>
        <begin position="345"/>
        <end position="365"/>
    </location>
</feature>
<comment type="caution">
    <text evidence="6">The sequence shown here is derived from an EMBL/GenBank/DDBJ whole genome shotgun (WGS) entry which is preliminary data.</text>
</comment>
<dbReference type="GO" id="GO:0005634">
    <property type="term" value="C:nucleus"/>
    <property type="evidence" value="ECO:0007669"/>
    <property type="project" value="UniProtKB-SubCell"/>
</dbReference>
<dbReference type="VEuPathDB" id="GiardiaDB:GLP15_1022"/>
<dbReference type="STRING" id="658858.E1F312"/>
<organism evidence="6 7">
    <name type="scientific">Giardia intestinalis (strain P15)</name>
    <name type="common">Giardia lamblia</name>
    <dbReference type="NCBI Taxonomy" id="658858"/>
    <lineage>
        <taxon>Eukaryota</taxon>
        <taxon>Metamonada</taxon>
        <taxon>Diplomonadida</taxon>
        <taxon>Hexamitidae</taxon>
        <taxon>Giardiinae</taxon>
        <taxon>Giardia</taxon>
    </lineage>
</organism>